<dbReference type="Pfam" id="PF00107">
    <property type="entry name" value="ADH_zinc_N"/>
    <property type="match status" value="1"/>
</dbReference>
<sequence length="347" mass="37830">MAISTEHMRAIDVRGGTGPATALFVNEEVPKPTPGPHECLVRVRAFGLNRGDIVQRQGLYPMPPTAPKTLGLEFSGVVVSVGEEAYGWWGVDAEVFGLVYGGAYAEYVVAHKNLLIAKPATLSWAMAGGMCESWFTALQALYLVGCYDFSSTRSIVWNAGASTISICGIQLSRALGVKVFATTRQDSKRDFCTEQLGCTGAINTRALPETTTWVDEIRRMNGGEGIDLIIDFIGGSCFSSLLDLAARDGRIVNLGLLGGPTTEGNAVDISPFVMKRLRYEGSTLRSRDIEYQAKVRALFEATTLPKLLEGEFKHHIEKTFQWVDIVSAHELMESNQAIGKIVCVIDW</sequence>
<dbReference type="GO" id="GO:0070402">
    <property type="term" value="F:NADPH binding"/>
    <property type="evidence" value="ECO:0007669"/>
    <property type="project" value="TreeGrafter"/>
</dbReference>
<dbReference type="InterPro" id="IPR020843">
    <property type="entry name" value="ER"/>
</dbReference>
<dbReference type="SMART" id="SM00829">
    <property type="entry name" value="PKS_ER"/>
    <property type="match status" value="1"/>
</dbReference>
<protein>
    <submittedName>
        <fullName evidence="4">Quinone oxidoreductase</fullName>
    </submittedName>
</protein>
<evidence type="ECO:0000256" key="1">
    <source>
        <dbReference type="ARBA" id="ARBA00022857"/>
    </source>
</evidence>
<keyword evidence="1" id="KW-0521">NADP</keyword>
<keyword evidence="5" id="KW-1185">Reference proteome</keyword>
<dbReference type="Gene3D" id="3.40.50.720">
    <property type="entry name" value="NAD(P)-binding Rossmann-like Domain"/>
    <property type="match status" value="1"/>
</dbReference>
<name>A0A6A6GRY5_VIRVR</name>
<feature type="domain" description="Enoyl reductase (ER)" evidence="3">
    <location>
        <begin position="16"/>
        <end position="343"/>
    </location>
</feature>
<accession>A0A6A6GRY5</accession>
<dbReference type="Gene3D" id="3.90.180.10">
    <property type="entry name" value="Medium-chain alcohol dehydrogenases, catalytic domain"/>
    <property type="match status" value="1"/>
</dbReference>
<evidence type="ECO:0000259" key="3">
    <source>
        <dbReference type="SMART" id="SM00829"/>
    </source>
</evidence>
<dbReference type="Pfam" id="PF08240">
    <property type="entry name" value="ADH_N"/>
    <property type="match status" value="1"/>
</dbReference>
<dbReference type="PANTHER" id="PTHR48106">
    <property type="entry name" value="QUINONE OXIDOREDUCTASE PIG3-RELATED"/>
    <property type="match status" value="1"/>
</dbReference>
<evidence type="ECO:0000313" key="4">
    <source>
        <dbReference type="EMBL" id="KAF2228526.1"/>
    </source>
</evidence>
<dbReference type="InterPro" id="IPR036291">
    <property type="entry name" value="NAD(P)-bd_dom_sf"/>
</dbReference>
<dbReference type="GO" id="GO:0016651">
    <property type="term" value="F:oxidoreductase activity, acting on NAD(P)H"/>
    <property type="evidence" value="ECO:0007669"/>
    <property type="project" value="TreeGrafter"/>
</dbReference>
<evidence type="ECO:0000313" key="5">
    <source>
        <dbReference type="Proteomes" id="UP000800092"/>
    </source>
</evidence>
<dbReference type="AlphaFoldDB" id="A0A6A6GRY5"/>
<dbReference type="EMBL" id="ML991918">
    <property type="protein sequence ID" value="KAF2228526.1"/>
    <property type="molecule type" value="Genomic_DNA"/>
</dbReference>
<dbReference type="InterPro" id="IPR013154">
    <property type="entry name" value="ADH-like_N"/>
</dbReference>
<dbReference type="CDD" id="cd05276">
    <property type="entry name" value="p53_inducible_oxidoreductase"/>
    <property type="match status" value="1"/>
</dbReference>
<dbReference type="Proteomes" id="UP000800092">
    <property type="component" value="Unassembled WGS sequence"/>
</dbReference>
<organism evidence="4 5">
    <name type="scientific">Viridothelium virens</name>
    <name type="common">Speckled blister lichen</name>
    <name type="synonym">Trypethelium virens</name>
    <dbReference type="NCBI Taxonomy" id="1048519"/>
    <lineage>
        <taxon>Eukaryota</taxon>
        <taxon>Fungi</taxon>
        <taxon>Dikarya</taxon>
        <taxon>Ascomycota</taxon>
        <taxon>Pezizomycotina</taxon>
        <taxon>Dothideomycetes</taxon>
        <taxon>Dothideomycetes incertae sedis</taxon>
        <taxon>Trypetheliales</taxon>
        <taxon>Trypetheliaceae</taxon>
        <taxon>Viridothelium</taxon>
    </lineage>
</organism>
<keyword evidence="2" id="KW-0560">Oxidoreductase</keyword>
<proteinExistence type="predicted"/>
<dbReference type="OrthoDB" id="203908at2759"/>
<dbReference type="SUPFAM" id="SSF50129">
    <property type="entry name" value="GroES-like"/>
    <property type="match status" value="1"/>
</dbReference>
<reference evidence="4" key="1">
    <citation type="journal article" date="2020" name="Stud. Mycol.">
        <title>101 Dothideomycetes genomes: a test case for predicting lifestyles and emergence of pathogens.</title>
        <authorList>
            <person name="Haridas S."/>
            <person name="Albert R."/>
            <person name="Binder M."/>
            <person name="Bloem J."/>
            <person name="Labutti K."/>
            <person name="Salamov A."/>
            <person name="Andreopoulos B."/>
            <person name="Baker S."/>
            <person name="Barry K."/>
            <person name="Bills G."/>
            <person name="Bluhm B."/>
            <person name="Cannon C."/>
            <person name="Castanera R."/>
            <person name="Culley D."/>
            <person name="Daum C."/>
            <person name="Ezra D."/>
            <person name="Gonzalez J."/>
            <person name="Henrissat B."/>
            <person name="Kuo A."/>
            <person name="Liang C."/>
            <person name="Lipzen A."/>
            <person name="Lutzoni F."/>
            <person name="Magnuson J."/>
            <person name="Mondo S."/>
            <person name="Nolan M."/>
            <person name="Ohm R."/>
            <person name="Pangilinan J."/>
            <person name="Park H.-J."/>
            <person name="Ramirez L."/>
            <person name="Alfaro M."/>
            <person name="Sun H."/>
            <person name="Tritt A."/>
            <person name="Yoshinaga Y."/>
            <person name="Zwiers L.-H."/>
            <person name="Turgeon B."/>
            <person name="Goodwin S."/>
            <person name="Spatafora J."/>
            <person name="Crous P."/>
            <person name="Grigoriev I."/>
        </authorList>
    </citation>
    <scope>NUCLEOTIDE SEQUENCE</scope>
    <source>
        <strain evidence="4">Tuck. ex Michener</strain>
    </source>
</reference>
<dbReference type="PANTHER" id="PTHR48106:SF18">
    <property type="entry name" value="QUINONE OXIDOREDUCTASE PIG3"/>
    <property type="match status" value="1"/>
</dbReference>
<gene>
    <name evidence="4" type="ORF">EV356DRAFT_477023</name>
</gene>
<dbReference type="InterPro" id="IPR013149">
    <property type="entry name" value="ADH-like_C"/>
</dbReference>
<dbReference type="InterPro" id="IPR011032">
    <property type="entry name" value="GroES-like_sf"/>
</dbReference>
<evidence type="ECO:0000256" key="2">
    <source>
        <dbReference type="ARBA" id="ARBA00023002"/>
    </source>
</evidence>
<dbReference type="SUPFAM" id="SSF51735">
    <property type="entry name" value="NAD(P)-binding Rossmann-fold domains"/>
    <property type="match status" value="1"/>
</dbReference>
<dbReference type="InterPro" id="IPR014189">
    <property type="entry name" value="Quinone_OxRdtase_PIG3"/>
</dbReference>